<accession>A0A7J7KUD8</accession>
<comment type="subcellular location">
    <subcellularLocation>
        <location evidence="1">Secreted</location>
    </subcellularLocation>
</comment>
<dbReference type="OrthoDB" id="696781at2759"/>
<evidence type="ECO:0000259" key="6">
    <source>
        <dbReference type="PROSITE" id="PS51473"/>
    </source>
</evidence>
<comment type="caution">
    <text evidence="7">The sequence shown here is derived from an EMBL/GenBank/DDBJ whole genome shotgun (WGS) entry which is preliminary data.</text>
</comment>
<dbReference type="CDD" id="cd23509">
    <property type="entry name" value="Gnk2-like"/>
    <property type="match status" value="2"/>
</dbReference>
<evidence type="ECO:0000256" key="1">
    <source>
        <dbReference type="ARBA" id="ARBA00004613"/>
    </source>
</evidence>
<dbReference type="GO" id="GO:0005576">
    <property type="term" value="C:extracellular region"/>
    <property type="evidence" value="ECO:0007669"/>
    <property type="project" value="UniProtKB-SubCell"/>
</dbReference>
<dbReference type="PROSITE" id="PS51473">
    <property type="entry name" value="GNK2"/>
    <property type="match status" value="2"/>
</dbReference>
<dbReference type="PANTHER" id="PTHR32411">
    <property type="entry name" value="CYSTEINE-RICH REPEAT SECRETORY PROTEIN 38-RELATED"/>
    <property type="match status" value="1"/>
</dbReference>
<evidence type="ECO:0000256" key="5">
    <source>
        <dbReference type="ARBA" id="ARBA00038515"/>
    </source>
</evidence>
<name>A0A7J7KUD8_9MAGN</name>
<dbReference type="InterPro" id="IPR002902">
    <property type="entry name" value="GNK2"/>
</dbReference>
<protein>
    <recommendedName>
        <fullName evidence="6">Gnk2-homologous domain-containing protein</fullName>
    </recommendedName>
</protein>
<feature type="domain" description="Gnk2-homologous" evidence="6">
    <location>
        <begin position="1"/>
        <end position="94"/>
    </location>
</feature>
<keyword evidence="3" id="KW-0732">Signal</keyword>
<dbReference type="EMBL" id="JACGCM010002894">
    <property type="protein sequence ID" value="KAF6133979.1"/>
    <property type="molecule type" value="Genomic_DNA"/>
</dbReference>
<keyword evidence="8" id="KW-1185">Reference proteome</keyword>
<feature type="domain" description="Gnk2-homologous" evidence="6">
    <location>
        <begin position="100"/>
        <end position="204"/>
    </location>
</feature>
<evidence type="ECO:0000313" key="8">
    <source>
        <dbReference type="Proteomes" id="UP000541444"/>
    </source>
</evidence>
<dbReference type="Pfam" id="PF01657">
    <property type="entry name" value="Stress-antifung"/>
    <property type="match status" value="2"/>
</dbReference>
<reference evidence="7 8" key="1">
    <citation type="journal article" date="2020" name="IScience">
        <title>Genome Sequencing of the Endangered Kingdonia uniflora (Circaeasteraceae, Ranunculales) Reveals Potential Mechanisms of Evolutionary Specialization.</title>
        <authorList>
            <person name="Sun Y."/>
            <person name="Deng T."/>
            <person name="Zhang A."/>
            <person name="Moore M.J."/>
            <person name="Landis J.B."/>
            <person name="Lin N."/>
            <person name="Zhang H."/>
            <person name="Zhang X."/>
            <person name="Huang J."/>
            <person name="Zhang X."/>
            <person name="Sun H."/>
            <person name="Wang H."/>
        </authorList>
    </citation>
    <scope>NUCLEOTIDE SEQUENCE [LARGE SCALE GENOMIC DNA]</scope>
    <source>
        <strain evidence="7">TB1705</strain>
        <tissue evidence="7">Leaf</tissue>
    </source>
</reference>
<gene>
    <name evidence="7" type="ORF">GIB67_040743</name>
</gene>
<dbReference type="Gene3D" id="3.30.430.20">
    <property type="entry name" value="Gnk2 domain, C-X8-C-X2-C motif"/>
    <property type="match status" value="2"/>
</dbReference>
<dbReference type="Proteomes" id="UP000541444">
    <property type="component" value="Unassembled WGS sequence"/>
</dbReference>
<organism evidence="7 8">
    <name type="scientific">Kingdonia uniflora</name>
    <dbReference type="NCBI Taxonomy" id="39325"/>
    <lineage>
        <taxon>Eukaryota</taxon>
        <taxon>Viridiplantae</taxon>
        <taxon>Streptophyta</taxon>
        <taxon>Embryophyta</taxon>
        <taxon>Tracheophyta</taxon>
        <taxon>Spermatophyta</taxon>
        <taxon>Magnoliopsida</taxon>
        <taxon>Ranunculales</taxon>
        <taxon>Circaeasteraceae</taxon>
        <taxon>Kingdonia</taxon>
    </lineage>
</organism>
<sequence length="254" mass="28030">MNCENTTAYMSSSIFSKDIDRALNTLTGLTVTGFNTTSVGSITALALCRGDVTPLDCQSCVDKATSEIRQFCPGATSAQTWYSYCMIRYSNVNFLQKSNESILLSLYDTRQAPGPEVFDDKVQELIQNLSVTAGMSEKRFALGWTNVTNRVDLYGYLDCTRDLISDNCMKCLISSAKGISCCLGQWAVWLATPTCQIQFSVDLNFNLTLGGATKVFTDQKTTAVEVPKAIAFRSRTSWRRISVVLVAINFIMLP</sequence>
<dbReference type="PANTHER" id="PTHR32411:SF43">
    <property type="entry name" value="CYSTEINE-RICH REPEAT SECRETORY PROTEIN 38"/>
    <property type="match status" value="1"/>
</dbReference>
<evidence type="ECO:0000256" key="4">
    <source>
        <dbReference type="ARBA" id="ARBA00022737"/>
    </source>
</evidence>
<evidence type="ECO:0000256" key="2">
    <source>
        <dbReference type="ARBA" id="ARBA00022525"/>
    </source>
</evidence>
<evidence type="ECO:0000313" key="7">
    <source>
        <dbReference type="EMBL" id="KAF6133979.1"/>
    </source>
</evidence>
<dbReference type="InterPro" id="IPR038408">
    <property type="entry name" value="GNK2_sf"/>
</dbReference>
<dbReference type="AlphaFoldDB" id="A0A7J7KUD8"/>
<evidence type="ECO:0000256" key="3">
    <source>
        <dbReference type="ARBA" id="ARBA00022729"/>
    </source>
</evidence>
<keyword evidence="2" id="KW-0964">Secreted</keyword>
<dbReference type="InterPro" id="IPR050581">
    <property type="entry name" value="CRR_secretory_protein"/>
</dbReference>
<comment type="similarity">
    <text evidence="5">Belongs to the cysteine-rich repeat secretory protein family.</text>
</comment>
<proteinExistence type="inferred from homology"/>
<keyword evidence="4" id="KW-0677">Repeat</keyword>